<gene>
    <name evidence="3" type="ORF">DVH24_023230</name>
</gene>
<dbReference type="InterPro" id="IPR001461">
    <property type="entry name" value="Aspartic_peptidase_A1"/>
</dbReference>
<organism evidence="3 4">
    <name type="scientific">Malus domestica</name>
    <name type="common">Apple</name>
    <name type="synonym">Pyrus malus</name>
    <dbReference type="NCBI Taxonomy" id="3750"/>
    <lineage>
        <taxon>Eukaryota</taxon>
        <taxon>Viridiplantae</taxon>
        <taxon>Streptophyta</taxon>
        <taxon>Embryophyta</taxon>
        <taxon>Tracheophyta</taxon>
        <taxon>Spermatophyta</taxon>
        <taxon>Magnoliopsida</taxon>
        <taxon>eudicotyledons</taxon>
        <taxon>Gunneridae</taxon>
        <taxon>Pentapetalae</taxon>
        <taxon>rosids</taxon>
        <taxon>fabids</taxon>
        <taxon>Rosales</taxon>
        <taxon>Rosaceae</taxon>
        <taxon>Amygdaloideae</taxon>
        <taxon>Maleae</taxon>
        <taxon>Malus</taxon>
    </lineage>
</organism>
<evidence type="ECO:0000256" key="1">
    <source>
        <dbReference type="ARBA" id="ARBA00007447"/>
    </source>
</evidence>
<dbReference type="AlphaFoldDB" id="A0A498KNJ8"/>
<comment type="similarity">
    <text evidence="1">Belongs to the peptidase A1 family.</text>
</comment>
<keyword evidence="4" id="KW-1185">Reference proteome</keyword>
<accession>A0A498KNJ8</accession>
<dbReference type="EMBL" id="RDQH01000327">
    <property type="protein sequence ID" value="RXI09086.1"/>
    <property type="molecule type" value="Genomic_DNA"/>
</dbReference>
<feature type="domain" description="Peptidase A1" evidence="2">
    <location>
        <begin position="1"/>
        <end position="150"/>
    </location>
</feature>
<dbReference type="InterPro" id="IPR021109">
    <property type="entry name" value="Peptidase_aspartic_dom_sf"/>
</dbReference>
<reference evidence="3 4" key="1">
    <citation type="submission" date="2018-10" db="EMBL/GenBank/DDBJ databases">
        <title>A high-quality apple genome assembly.</title>
        <authorList>
            <person name="Hu J."/>
        </authorList>
    </citation>
    <scope>NUCLEOTIDE SEQUENCE [LARGE SCALE GENOMIC DNA]</scope>
    <source>
        <strain evidence="4">cv. HFTH1</strain>
        <tissue evidence="3">Young leaf</tissue>
    </source>
</reference>
<dbReference type="STRING" id="3750.A0A498KNJ8"/>
<dbReference type="InterPro" id="IPR033121">
    <property type="entry name" value="PEPTIDASE_A1"/>
</dbReference>
<dbReference type="PANTHER" id="PTHR13683:SF875">
    <property type="entry name" value="EUKARYOTIC ASPARTYL PROTEASE FAMILY PROTEIN"/>
    <property type="match status" value="1"/>
</dbReference>
<dbReference type="GO" id="GO:0004190">
    <property type="term" value="F:aspartic-type endopeptidase activity"/>
    <property type="evidence" value="ECO:0007669"/>
    <property type="project" value="InterPro"/>
</dbReference>
<dbReference type="Pfam" id="PF14541">
    <property type="entry name" value="TAXi_C"/>
    <property type="match status" value="1"/>
</dbReference>
<evidence type="ECO:0000313" key="3">
    <source>
        <dbReference type="EMBL" id="RXI09086.1"/>
    </source>
</evidence>
<dbReference type="Gene3D" id="2.40.70.10">
    <property type="entry name" value="Acid Proteases"/>
    <property type="match status" value="1"/>
</dbReference>
<comment type="caution">
    <text evidence="3">The sequence shown here is derived from an EMBL/GenBank/DDBJ whole genome shotgun (WGS) entry which is preliminary data.</text>
</comment>
<dbReference type="PROSITE" id="PS51767">
    <property type="entry name" value="PEPTIDASE_A1"/>
    <property type="match status" value="1"/>
</dbReference>
<dbReference type="InterPro" id="IPR032799">
    <property type="entry name" value="TAXi_C"/>
</dbReference>
<proteinExistence type="inferred from homology"/>
<evidence type="ECO:0000313" key="4">
    <source>
        <dbReference type="Proteomes" id="UP000290289"/>
    </source>
</evidence>
<sequence length="177" mass="19818">MNYNVDLQSIAVNGKMLPIDPTIFSTSHDRGTLVDSGTMLTYLVEEAYDAFVHAINLAVSKSANLSVLAGNFSAKVFPPVSLHFAGGASMLLELEEYLLNVSYYNGITPWEMAFHKAHGGYTVPKNLLWEKLIKESTEYYKHWMSCIVLDDVIRESKSSNARSVPHYVVWKLDPIIS</sequence>
<dbReference type="GO" id="GO:0006508">
    <property type="term" value="P:proteolysis"/>
    <property type="evidence" value="ECO:0007669"/>
    <property type="project" value="InterPro"/>
</dbReference>
<name>A0A498KNJ8_MALDO</name>
<protein>
    <recommendedName>
        <fullName evidence="2">Peptidase A1 domain-containing protein</fullName>
    </recommendedName>
</protein>
<dbReference type="PANTHER" id="PTHR13683">
    <property type="entry name" value="ASPARTYL PROTEASES"/>
    <property type="match status" value="1"/>
</dbReference>
<evidence type="ECO:0000259" key="2">
    <source>
        <dbReference type="PROSITE" id="PS51767"/>
    </source>
</evidence>
<dbReference type="Proteomes" id="UP000290289">
    <property type="component" value="Chromosome 1"/>
</dbReference>
<dbReference type="SUPFAM" id="SSF50630">
    <property type="entry name" value="Acid proteases"/>
    <property type="match status" value="1"/>
</dbReference>